<accession>A0A4C1T5X6</accession>
<evidence type="ECO:0000256" key="4">
    <source>
        <dbReference type="ARBA" id="ARBA00022741"/>
    </source>
</evidence>
<proteinExistence type="predicted"/>
<keyword evidence="2" id="KW-0963">Cytoplasm</keyword>
<evidence type="ECO:0000256" key="7">
    <source>
        <dbReference type="ARBA" id="ARBA00023235"/>
    </source>
</evidence>
<sequence>MKDKLDMSNVVYRIPCGGNGAEECGEVYIGTTKNKLRTRLAGHKSDQKYRTTNLSHKTALTAHCVRLNHFPKFEDTTVLNRESNYRRRLTLEMLQIINTPVEKRINFKADIDNIAQGRLQGAKVSCYETITHLGITSNEHSDVGAREALDFQEVNCFARSTLRTLQLLRGGKQKTKSCVGMTVMSKTSIAEICENAKLARDMALTGDYDSASIYYEGLQGLLARMISSTNDPLRKGKWTMVKQQISKEYSQIKEIQRTLSEMTLDLQSSQFASKLRTHTSEAEARDPSSWFQPDPDIWTPPPKDPDVWGPPKPEKSRDLGVKRCLKVLVRKLSRSKFTDAPVVCAVTPSFCSYVYKEYDR</sequence>
<keyword evidence="3" id="KW-0493">Microtubule</keyword>
<evidence type="ECO:0000313" key="10">
    <source>
        <dbReference type="EMBL" id="GBP08837.1"/>
    </source>
</evidence>
<dbReference type="STRING" id="151549.A0A4C1T5X6"/>
<dbReference type="GO" id="GO:0016853">
    <property type="term" value="F:isomerase activity"/>
    <property type="evidence" value="ECO:0007669"/>
    <property type="project" value="UniProtKB-KW"/>
</dbReference>
<dbReference type="GO" id="GO:0005874">
    <property type="term" value="C:microtubule"/>
    <property type="evidence" value="ECO:0007669"/>
    <property type="project" value="UniProtKB-KW"/>
</dbReference>
<reference evidence="10 11" key="1">
    <citation type="journal article" date="2019" name="Commun. Biol.">
        <title>The bagworm genome reveals a unique fibroin gene that provides high tensile strength.</title>
        <authorList>
            <person name="Kono N."/>
            <person name="Nakamura H."/>
            <person name="Ohtoshi R."/>
            <person name="Tomita M."/>
            <person name="Numata K."/>
            <person name="Arakawa K."/>
        </authorList>
    </citation>
    <scope>NUCLEOTIDE SEQUENCE [LARGE SCALE GENOMIC DNA]</scope>
</reference>
<evidence type="ECO:0000256" key="2">
    <source>
        <dbReference type="ARBA" id="ARBA00022490"/>
    </source>
</evidence>
<keyword evidence="4" id="KW-0547">Nucleotide-binding</keyword>
<feature type="region of interest" description="Disordered" evidence="8">
    <location>
        <begin position="275"/>
        <end position="316"/>
    </location>
</feature>
<keyword evidence="6" id="KW-0206">Cytoskeleton</keyword>
<comment type="subcellular location">
    <subcellularLocation>
        <location evidence="1">Cytoplasm</location>
        <location evidence="1">Cytoskeleton</location>
    </subcellularLocation>
</comment>
<dbReference type="PROSITE" id="PS50164">
    <property type="entry name" value="GIY_YIG"/>
    <property type="match status" value="1"/>
</dbReference>
<dbReference type="Gene3D" id="1.20.58.80">
    <property type="entry name" value="Phosphotransferase system, lactose/cellobiose-type IIA subunit"/>
    <property type="match status" value="1"/>
</dbReference>
<protein>
    <submittedName>
        <fullName evidence="10">Katanin p60 ATPase-containing subunit A-like 1</fullName>
    </submittedName>
</protein>
<dbReference type="EMBL" id="BGZK01004414">
    <property type="protein sequence ID" value="GBP08837.1"/>
    <property type="molecule type" value="Genomic_DNA"/>
</dbReference>
<dbReference type="GO" id="GO:0000226">
    <property type="term" value="P:microtubule cytoskeleton organization"/>
    <property type="evidence" value="ECO:0007669"/>
    <property type="project" value="UniProtKB-ARBA"/>
</dbReference>
<keyword evidence="7" id="KW-0413">Isomerase</keyword>
<name>A0A4C1T5X6_EUMVA</name>
<evidence type="ECO:0000256" key="6">
    <source>
        <dbReference type="ARBA" id="ARBA00023212"/>
    </source>
</evidence>
<dbReference type="Proteomes" id="UP000299102">
    <property type="component" value="Unassembled WGS sequence"/>
</dbReference>
<dbReference type="CDD" id="cd10442">
    <property type="entry name" value="GIY-YIG_PLEs"/>
    <property type="match status" value="1"/>
</dbReference>
<organism evidence="10 11">
    <name type="scientific">Eumeta variegata</name>
    <name type="common">Bagworm moth</name>
    <name type="synonym">Eumeta japonica</name>
    <dbReference type="NCBI Taxonomy" id="151549"/>
    <lineage>
        <taxon>Eukaryota</taxon>
        <taxon>Metazoa</taxon>
        <taxon>Ecdysozoa</taxon>
        <taxon>Arthropoda</taxon>
        <taxon>Hexapoda</taxon>
        <taxon>Insecta</taxon>
        <taxon>Pterygota</taxon>
        <taxon>Neoptera</taxon>
        <taxon>Endopterygota</taxon>
        <taxon>Lepidoptera</taxon>
        <taxon>Glossata</taxon>
        <taxon>Ditrysia</taxon>
        <taxon>Tineoidea</taxon>
        <taxon>Psychidae</taxon>
        <taxon>Oiketicinae</taxon>
        <taxon>Eumeta</taxon>
    </lineage>
</organism>
<dbReference type="OrthoDB" id="8046331at2759"/>
<dbReference type="InterPro" id="IPR048611">
    <property type="entry name" value="KATNA1_MIT"/>
</dbReference>
<comment type="caution">
    <text evidence="10">The sequence shown here is derived from an EMBL/GenBank/DDBJ whole genome shotgun (WGS) entry which is preliminary data.</text>
</comment>
<keyword evidence="5" id="KW-0067">ATP-binding</keyword>
<dbReference type="InterPro" id="IPR000305">
    <property type="entry name" value="GIY-YIG_endonuc"/>
</dbReference>
<evidence type="ECO:0000256" key="3">
    <source>
        <dbReference type="ARBA" id="ARBA00022701"/>
    </source>
</evidence>
<dbReference type="FunFam" id="1.20.58.80:FF:000003">
    <property type="entry name" value="Katanin p60 ATPase-containing subunit A1"/>
    <property type="match status" value="1"/>
</dbReference>
<dbReference type="Pfam" id="PF21126">
    <property type="entry name" value="KATNA1_MIT"/>
    <property type="match status" value="1"/>
</dbReference>
<evidence type="ECO:0000256" key="1">
    <source>
        <dbReference type="ARBA" id="ARBA00004245"/>
    </source>
</evidence>
<evidence type="ECO:0000259" key="9">
    <source>
        <dbReference type="PROSITE" id="PS50164"/>
    </source>
</evidence>
<dbReference type="GO" id="GO:0005524">
    <property type="term" value="F:ATP binding"/>
    <property type="evidence" value="ECO:0007669"/>
    <property type="project" value="UniProtKB-KW"/>
</dbReference>
<evidence type="ECO:0000256" key="8">
    <source>
        <dbReference type="SAM" id="MobiDB-lite"/>
    </source>
</evidence>
<feature type="domain" description="GIY-YIG" evidence="9">
    <location>
        <begin position="7"/>
        <end position="97"/>
    </location>
</feature>
<keyword evidence="11" id="KW-1185">Reference proteome</keyword>
<dbReference type="AlphaFoldDB" id="A0A4C1T5X6"/>
<gene>
    <name evidence="10" type="primary">katnal1</name>
    <name evidence="10" type="ORF">EVAR_91311_1</name>
</gene>
<evidence type="ECO:0000256" key="5">
    <source>
        <dbReference type="ARBA" id="ARBA00022840"/>
    </source>
</evidence>
<dbReference type="CDD" id="cd21748">
    <property type="entry name" value="Kp60-NTD"/>
    <property type="match status" value="1"/>
</dbReference>
<evidence type="ECO:0000313" key="11">
    <source>
        <dbReference type="Proteomes" id="UP000299102"/>
    </source>
</evidence>